<evidence type="ECO:0000259" key="1">
    <source>
        <dbReference type="Pfam" id="PF09983"/>
    </source>
</evidence>
<dbReference type="InterPro" id="IPR014544">
    <property type="entry name" value="UCP028408"/>
</dbReference>
<dbReference type="Proteomes" id="UP001240150">
    <property type="component" value="Chromosome"/>
</dbReference>
<dbReference type="Pfam" id="PF11795">
    <property type="entry name" value="DUF3322"/>
    <property type="match status" value="1"/>
</dbReference>
<proteinExistence type="predicted"/>
<feature type="domain" description="DUF3322" evidence="2">
    <location>
        <begin position="10"/>
        <end position="192"/>
    </location>
</feature>
<dbReference type="RefSeq" id="WP_284920026.1">
    <property type="nucleotide sequence ID" value="NZ_CP126980.1"/>
</dbReference>
<accession>A0ABY8WP41</accession>
<dbReference type="InterPro" id="IPR024534">
    <property type="entry name" value="JetD_C"/>
</dbReference>
<sequence length="395" mass="44589">MSATRSWSEPADIIGQLRRRWERGDFLTNLATGIAWAPVDVAIRTPTAGDVAHRFTDVQEWVTRWRAAENGNLRLDFKTIGGRIAGSNRLPCRAWIDTPQQLWALLAVTGKVRRFMDLVAYTQDAAPALLELIATQPIRVLSYETDWMRLVTTALWIEAHANADTYLRQVDVRGVDTKYIEQNRAILAAILDRLLPEQRIDPTQPPANFAARYRMRTKPAYVRTRLLDPPPGTAFTELTVRADELALHPPTARTIIVVENEITFLALPYVPNTAAILGGGYAVPVLRALPWLFERKLIYWGDLDTHGFAILDRLRRSFPHVRSMLMDRETLLAHEEHWGIEPTPAAASLPDLDADEAALYRDLVHQVLGERVRLEQERIGFSAVTRALASLDDIA</sequence>
<evidence type="ECO:0000259" key="2">
    <source>
        <dbReference type="Pfam" id="PF11795"/>
    </source>
</evidence>
<dbReference type="InterPro" id="IPR024537">
    <property type="entry name" value="DUF3322"/>
</dbReference>
<evidence type="ECO:0000313" key="3">
    <source>
        <dbReference type="EMBL" id="WIM98645.1"/>
    </source>
</evidence>
<dbReference type="PIRSF" id="PIRSF028408">
    <property type="entry name" value="UCP028408"/>
    <property type="match status" value="1"/>
</dbReference>
<dbReference type="EMBL" id="CP126980">
    <property type="protein sequence ID" value="WIM98645.1"/>
    <property type="molecule type" value="Genomic_DNA"/>
</dbReference>
<dbReference type="Pfam" id="PF09983">
    <property type="entry name" value="JetD_C"/>
    <property type="match status" value="1"/>
</dbReference>
<organism evidence="3 4">
    <name type="scientific">Actinoplanes oblitus</name>
    <dbReference type="NCBI Taxonomy" id="3040509"/>
    <lineage>
        <taxon>Bacteria</taxon>
        <taxon>Bacillati</taxon>
        <taxon>Actinomycetota</taxon>
        <taxon>Actinomycetes</taxon>
        <taxon>Micromonosporales</taxon>
        <taxon>Micromonosporaceae</taxon>
        <taxon>Actinoplanes</taxon>
    </lineage>
</organism>
<evidence type="ECO:0000313" key="4">
    <source>
        <dbReference type="Proteomes" id="UP001240150"/>
    </source>
</evidence>
<protein>
    <submittedName>
        <fullName evidence="3">DUF2220 family protein</fullName>
    </submittedName>
</protein>
<reference evidence="3 4" key="1">
    <citation type="submission" date="2023-06" db="EMBL/GenBank/DDBJ databases">
        <authorList>
            <person name="Yushchuk O."/>
            <person name="Binda E."/>
            <person name="Ruckert-Reed C."/>
            <person name="Fedorenko V."/>
            <person name="Kalinowski J."/>
            <person name="Marinelli F."/>
        </authorList>
    </citation>
    <scope>NUCLEOTIDE SEQUENCE [LARGE SCALE GENOMIC DNA]</scope>
    <source>
        <strain evidence="3 4">NRRL 3884</strain>
    </source>
</reference>
<name>A0ABY8WP41_9ACTN</name>
<keyword evidence="4" id="KW-1185">Reference proteome</keyword>
<gene>
    <name evidence="3" type="ORF">ACTOB_002249</name>
</gene>
<feature type="domain" description="Wadjet protein JetD C-terminal" evidence="1">
    <location>
        <begin position="216"/>
        <end position="388"/>
    </location>
</feature>